<reference evidence="1 2" key="1">
    <citation type="submission" date="2021-03" db="EMBL/GenBank/DDBJ databases">
        <title>Genomic Encyclopedia of Type Strains, Phase IV (KMG-IV): sequencing the most valuable type-strain genomes for metagenomic binning, comparative biology and taxonomic classification.</title>
        <authorList>
            <person name="Goeker M."/>
        </authorList>
    </citation>
    <scope>NUCLEOTIDE SEQUENCE [LARGE SCALE GENOMIC DNA]</scope>
    <source>
        <strain evidence="1 2">DSM 21292</strain>
    </source>
</reference>
<dbReference type="EMBL" id="JAGIKV010000030">
    <property type="protein sequence ID" value="MBP2248938.1"/>
    <property type="molecule type" value="Genomic_DNA"/>
</dbReference>
<sequence length="181" mass="20016">MERFEVNIAQTFGDSLWGRELGKSVRDKIVDSFIKQSENVLLLNFNGVNRIDFSCASEIVSILILRLAGELKGSHLVLTGLSTFVEENVDAALYKAELCSLFLIDNDEWKLIGKFSDTLQQTLAKVIELGQADTPTLAAKLNITVTSCNNRLKTLVMLGLVNKEEVSSPSGGKQYIYKSIL</sequence>
<dbReference type="RefSeq" id="WP_211085288.1">
    <property type="nucleotide sequence ID" value="NZ_CBCSLC010000074.1"/>
</dbReference>
<evidence type="ECO:0008006" key="3">
    <source>
        <dbReference type="Google" id="ProtNLM"/>
    </source>
</evidence>
<keyword evidence="2" id="KW-1185">Reference proteome</keyword>
<proteinExistence type="predicted"/>
<dbReference type="Gene3D" id="1.10.10.10">
    <property type="entry name" value="Winged helix-like DNA-binding domain superfamily/Winged helix DNA-binding domain"/>
    <property type="match status" value="1"/>
</dbReference>
<gene>
    <name evidence="1" type="ORF">J2Z28_005632</name>
</gene>
<dbReference type="InterPro" id="IPR036388">
    <property type="entry name" value="WH-like_DNA-bd_sf"/>
</dbReference>
<name>A0ABS4S1D0_PAEXY</name>
<dbReference type="SUPFAM" id="SSF46785">
    <property type="entry name" value="Winged helix' DNA-binding domain"/>
    <property type="match status" value="1"/>
</dbReference>
<comment type="caution">
    <text evidence="1">The sequence shown here is derived from an EMBL/GenBank/DDBJ whole genome shotgun (WGS) entry which is preliminary data.</text>
</comment>
<dbReference type="Proteomes" id="UP000810207">
    <property type="component" value="Unassembled WGS sequence"/>
</dbReference>
<protein>
    <recommendedName>
        <fullName evidence="3">DUF4325 domain-containing protein</fullName>
    </recommendedName>
</protein>
<dbReference type="InterPro" id="IPR036390">
    <property type="entry name" value="WH_DNA-bd_sf"/>
</dbReference>
<evidence type="ECO:0000313" key="1">
    <source>
        <dbReference type="EMBL" id="MBP2248938.1"/>
    </source>
</evidence>
<organism evidence="1 2">
    <name type="scientific">Paenibacillus xylanexedens</name>
    <dbReference type="NCBI Taxonomy" id="528191"/>
    <lineage>
        <taxon>Bacteria</taxon>
        <taxon>Bacillati</taxon>
        <taxon>Bacillota</taxon>
        <taxon>Bacilli</taxon>
        <taxon>Bacillales</taxon>
        <taxon>Paenibacillaceae</taxon>
        <taxon>Paenibacillus</taxon>
    </lineage>
</organism>
<evidence type="ECO:0000313" key="2">
    <source>
        <dbReference type="Proteomes" id="UP000810207"/>
    </source>
</evidence>
<accession>A0ABS4S1D0</accession>